<protein>
    <recommendedName>
        <fullName evidence="4">HTTM domain-containing protein</fullName>
    </recommendedName>
</protein>
<evidence type="ECO:0000313" key="3">
    <source>
        <dbReference type="Proteomes" id="UP001165366"/>
    </source>
</evidence>
<feature type="transmembrane region" description="Helical" evidence="1">
    <location>
        <begin position="35"/>
        <end position="57"/>
    </location>
</feature>
<dbReference type="Proteomes" id="UP001165366">
    <property type="component" value="Unassembled WGS sequence"/>
</dbReference>
<proteinExistence type="predicted"/>
<keyword evidence="1" id="KW-0812">Transmembrane</keyword>
<sequence length="192" mass="22244">MIDPDWWNGIYFDFFFRDIFDVTLYQSWVPEKSLAIAKSFGIATIFTELSLGIAVLIPRITRPTIIFGLLFHISMLVITSGRLSNIFFYIMCAGFLLISNIHIQQLKLSYKFSALPKLLRYLDPSDSIILGNQTKDKFILQTNNGIYYGIKGVVRLFFSKQVLISAFFLLFMIYMQKGFFISKILHPIFSIF</sequence>
<reference evidence="2" key="2">
    <citation type="submission" date="2024-05" db="EMBL/GenBank/DDBJ databases">
        <title>Rhodohalobacter halophilus gen. nov., sp. nov., a moderately halophilic member of the family Balneolaceae.</title>
        <authorList>
            <person name="Xia J."/>
        </authorList>
    </citation>
    <scope>NUCLEOTIDE SEQUENCE</scope>
    <source>
        <strain evidence="2">WB101</strain>
    </source>
</reference>
<reference evidence="2" key="1">
    <citation type="submission" date="2022-01" db="EMBL/GenBank/DDBJ databases">
        <authorList>
            <person name="Wang Y."/>
        </authorList>
    </citation>
    <scope>NUCLEOTIDE SEQUENCE</scope>
    <source>
        <strain evidence="2">WB101</strain>
    </source>
</reference>
<name>A0ABS9KEV3_9BACT</name>
<evidence type="ECO:0000313" key="2">
    <source>
        <dbReference type="EMBL" id="MCG2589398.1"/>
    </source>
</evidence>
<feature type="transmembrane region" description="Helical" evidence="1">
    <location>
        <begin position="86"/>
        <end position="103"/>
    </location>
</feature>
<evidence type="ECO:0000256" key="1">
    <source>
        <dbReference type="SAM" id="Phobius"/>
    </source>
</evidence>
<accession>A0ABS9KEV3</accession>
<dbReference type="EMBL" id="JAKLWS010000015">
    <property type="protein sequence ID" value="MCG2589398.1"/>
    <property type="molecule type" value="Genomic_DNA"/>
</dbReference>
<gene>
    <name evidence="2" type="ORF">L6773_12535</name>
</gene>
<comment type="caution">
    <text evidence="2">The sequence shown here is derived from an EMBL/GenBank/DDBJ whole genome shotgun (WGS) entry which is preliminary data.</text>
</comment>
<keyword evidence="3" id="KW-1185">Reference proteome</keyword>
<feature type="transmembrane region" description="Helical" evidence="1">
    <location>
        <begin position="64"/>
        <end position="80"/>
    </location>
</feature>
<keyword evidence="1" id="KW-0472">Membrane</keyword>
<keyword evidence="1" id="KW-1133">Transmembrane helix</keyword>
<dbReference type="RefSeq" id="WP_237854759.1">
    <property type="nucleotide sequence ID" value="NZ_JAKLWS010000015.1"/>
</dbReference>
<evidence type="ECO:0008006" key="4">
    <source>
        <dbReference type="Google" id="ProtNLM"/>
    </source>
</evidence>
<feature type="transmembrane region" description="Helical" evidence="1">
    <location>
        <begin position="157"/>
        <end position="175"/>
    </location>
</feature>
<organism evidence="2 3">
    <name type="scientific">Rhodohalobacter sulfatireducens</name>
    <dbReference type="NCBI Taxonomy" id="2911366"/>
    <lineage>
        <taxon>Bacteria</taxon>
        <taxon>Pseudomonadati</taxon>
        <taxon>Balneolota</taxon>
        <taxon>Balneolia</taxon>
        <taxon>Balneolales</taxon>
        <taxon>Balneolaceae</taxon>
        <taxon>Rhodohalobacter</taxon>
    </lineage>
</organism>